<dbReference type="Proteomes" id="UP001285441">
    <property type="component" value="Unassembled WGS sequence"/>
</dbReference>
<protein>
    <submittedName>
        <fullName evidence="1">Uncharacterized protein</fullName>
    </submittedName>
</protein>
<sequence length="199" mass="21653">MADMTTTAFRPDPTCVEPSNLWLDVYQAPYGCTTYYPAFSYRPTDGFITRMSCPYTFLGPKSLDIDDRTCYQDNAYPGAGIAYSDCPECMTAASARTAPWLDSIAIVGTDHLKSAYGFEAGNTIPTPTPSDFSGSTYPVAMTLSEQLCKAASAAWTYEHDFIVAEPARIWKYLYPDLRSGDASATSTNASAGEQLRDAA</sequence>
<dbReference type="EMBL" id="JAULSW010000003">
    <property type="protein sequence ID" value="KAK3387735.1"/>
    <property type="molecule type" value="Genomic_DNA"/>
</dbReference>
<organism evidence="1 2">
    <name type="scientific">Podospora didyma</name>
    <dbReference type="NCBI Taxonomy" id="330526"/>
    <lineage>
        <taxon>Eukaryota</taxon>
        <taxon>Fungi</taxon>
        <taxon>Dikarya</taxon>
        <taxon>Ascomycota</taxon>
        <taxon>Pezizomycotina</taxon>
        <taxon>Sordariomycetes</taxon>
        <taxon>Sordariomycetidae</taxon>
        <taxon>Sordariales</taxon>
        <taxon>Podosporaceae</taxon>
        <taxon>Podospora</taxon>
    </lineage>
</organism>
<name>A0AAE0NUL6_9PEZI</name>
<evidence type="ECO:0000313" key="1">
    <source>
        <dbReference type="EMBL" id="KAK3387735.1"/>
    </source>
</evidence>
<proteinExistence type="predicted"/>
<comment type="caution">
    <text evidence="1">The sequence shown here is derived from an EMBL/GenBank/DDBJ whole genome shotgun (WGS) entry which is preliminary data.</text>
</comment>
<reference evidence="1" key="1">
    <citation type="journal article" date="2023" name="Mol. Phylogenet. Evol.">
        <title>Genome-scale phylogeny and comparative genomics of the fungal order Sordariales.</title>
        <authorList>
            <person name="Hensen N."/>
            <person name="Bonometti L."/>
            <person name="Westerberg I."/>
            <person name="Brannstrom I.O."/>
            <person name="Guillou S."/>
            <person name="Cros-Aarteil S."/>
            <person name="Calhoun S."/>
            <person name="Haridas S."/>
            <person name="Kuo A."/>
            <person name="Mondo S."/>
            <person name="Pangilinan J."/>
            <person name="Riley R."/>
            <person name="LaButti K."/>
            <person name="Andreopoulos B."/>
            <person name="Lipzen A."/>
            <person name="Chen C."/>
            <person name="Yan M."/>
            <person name="Daum C."/>
            <person name="Ng V."/>
            <person name="Clum A."/>
            <person name="Steindorff A."/>
            <person name="Ohm R.A."/>
            <person name="Martin F."/>
            <person name="Silar P."/>
            <person name="Natvig D.O."/>
            <person name="Lalanne C."/>
            <person name="Gautier V."/>
            <person name="Ament-Velasquez S.L."/>
            <person name="Kruys A."/>
            <person name="Hutchinson M.I."/>
            <person name="Powell A.J."/>
            <person name="Barry K."/>
            <person name="Miller A.N."/>
            <person name="Grigoriev I.V."/>
            <person name="Debuchy R."/>
            <person name="Gladieux P."/>
            <person name="Hiltunen Thoren M."/>
            <person name="Johannesson H."/>
        </authorList>
    </citation>
    <scope>NUCLEOTIDE SEQUENCE</scope>
    <source>
        <strain evidence="1">CBS 232.78</strain>
    </source>
</reference>
<keyword evidence="2" id="KW-1185">Reference proteome</keyword>
<gene>
    <name evidence="1" type="ORF">B0H63DRAFT_542116</name>
</gene>
<evidence type="ECO:0000313" key="2">
    <source>
        <dbReference type="Proteomes" id="UP001285441"/>
    </source>
</evidence>
<dbReference type="AlphaFoldDB" id="A0AAE0NUL6"/>
<reference evidence="1" key="2">
    <citation type="submission" date="2023-06" db="EMBL/GenBank/DDBJ databases">
        <authorList>
            <consortium name="Lawrence Berkeley National Laboratory"/>
            <person name="Haridas S."/>
            <person name="Hensen N."/>
            <person name="Bonometti L."/>
            <person name="Westerberg I."/>
            <person name="Brannstrom I.O."/>
            <person name="Guillou S."/>
            <person name="Cros-Aarteil S."/>
            <person name="Calhoun S."/>
            <person name="Kuo A."/>
            <person name="Mondo S."/>
            <person name="Pangilinan J."/>
            <person name="Riley R."/>
            <person name="LaButti K."/>
            <person name="Andreopoulos B."/>
            <person name="Lipzen A."/>
            <person name="Chen C."/>
            <person name="Yanf M."/>
            <person name="Daum C."/>
            <person name="Ng V."/>
            <person name="Clum A."/>
            <person name="Steindorff A."/>
            <person name="Ohm R."/>
            <person name="Martin F."/>
            <person name="Silar P."/>
            <person name="Natvig D."/>
            <person name="Lalanne C."/>
            <person name="Gautier V."/>
            <person name="Ament-velasquez S.L."/>
            <person name="Kruys A."/>
            <person name="Hutchinson M.I."/>
            <person name="Powell A.J."/>
            <person name="Barry K."/>
            <person name="Miller A.N."/>
            <person name="Grigoriev I.V."/>
            <person name="Debuchy R."/>
            <person name="Gladieux P."/>
            <person name="Thoren M.H."/>
            <person name="Johannesson H."/>
        </authorList>
    </citation>
    <scope>NUCLEOTIDE SEQUENCE</scope>
    <source>
        <strain evidence="1">CBS 232.78</strain>
    </source>
</reference>
<accession>A0AAE0NUL6</accession>